<reference evidence="2 3" key="1">
    <citation type="submission" date="2014-11" db="EMBL/GenBank/DDBJ databases">
        <title>Genetic blueprint of the zoonotic pathogen Toxocara canis.</title>
        <authorList>
            <person name="Zhu X.-Q."/>
            <person name="Korhonen P.K."/>
            <person name="Cai H."/>
            <person name="Young N.D."/>
            <person name="Nejsum P."/>
            <person name="von Samson-Himmelstjerna G."/>
            <person name="Boag P.R."/>
            <person name="Tan P."/>
            <person name="Li Q."/>
            <person name="Min J."/>
            <person name="Yang Y."/>
            <person name="Wang X."/>
            <person name="Fang X."/>
            <person name="Hall R.S."/>
            <person name="Hofmann A."/>
            <person name="Sternberg P.W."/>
            <person name="Jex A.R."/>
            <person name="Gasser R.B."/>
        </authorList>
    </citation>
    <scope>NUCLEOTIDE SEQUENCE [LARGE SCALE GENOMIC DNA]</scope>
    <source>
        <strain evidence="2">PN_DK_2014</strain>
    </source>
</reference>
<evidence type="ECO:0000313" key="2">
    <source>
        <dbReference type="EMBL" id="KHN87163.1"/>
    </source>
</evidence>
<accession>A0A0B2VZU7</accession>
<dbReference type="OrthoDB" id="5844878at2759"/>
<feature type="transmembrane region" description="Helical" evidence="1">
    <location>
        <begin position="74"/>
        <end position="101"/>
    </location>
</feature>
<evidence type="ECO:0000256" key="1">
    <source>
        <dbReference type="SAM" id="Phobius"/>
    </source>
</evidence>
<dbReference type="EMBL" id="JPKZ01000467">
    <property type="protein sequence ID" value="KHN87163.1"/>
    <property type="molecule type" value="Genomic_DNA"/>
</dbReference>
<keyword evidence="1" id="KW-1133">Transmembrane helix</keyword>
<organism evidence="2 3">
    <name type="scientific">Toxocara canis</name>
    <name type="common">Canine roundworm</name>
    <dbReference type="NCBI Taxonomy" id="6265"/>
    <lineage>
        <taxon>Eukaryota</taxon>
        <taxon>Metazoa</taxon>
        <taxon>Ecdysozoa</taxon>
        <taxon>Nematoda</taxon>
        <taxon>Chromadorea</taxon>
        <taxon>Rhabditida</taxon>
        <taxon>Spirurina</taxon>
        <taxon>Ascaridomorpha</taxon>
        <taxon>Ascaridoidea</taxon>
        <taxon>Toxocaridae</taxon>
        <taxon>Toxocara</taxon>
    </lineage>
</organism>
<dbReference type="STRING" id="6265.A0A0B2VZU7"/>
<keyword evidence="3" id="KW-1185">Reference proteome</keyword>
<evidence type="ECO:0000313" key="3">
    <source>
        <dbReference type="Proteomes" id="UP000031036"/>
    </source>
</evidence>
<protein>
    <submittedName>
        <fullName evidence="2">Uncharacterized protein</fullName>
    </submittedName>
</protein>
<gene>
    <name evidence="2" type="ORF">Tcan_06606</name>
</gene>
<dbReference type="Proteomes" id="UP000031036">
    <property type="component" value="Unassembled WGS sequence"/>
</dbReference>
<keyword evidence="1" id="KW-0472">Membrane</keyword>
<dbReference type="AlphaFoldDB" id="A0A0B2VZU7"/>
<comment type="caution">
    <text evidence="2">The sequence shown here is derived from an EMBL/GenBank/DDBJ whole genome shotgun (WGS) entry which is preliminary data.</text>
</comment>
<name>A0A0B2VZU7_TOXCA</name>
<proteinExistence type="predicted"/>
<sequence length="125" mass="13364">MGVLEDKAGEPNCMLVTCNGVCQLNEKSVLTEGVVSVVISRDEQVSTIDPTPAGSTSRNNGFTSDILRSKFTPIWAVGLVIIVAVLCVGLNVGVISAYVCWRKQKARTQKANISTINTLHAFNPS</sequence>
<keyword evidence="1" id="KW-0812">Transmembrane</keyword>